<keyword evidence="2" id="KW-0472">Membrane</keyword>
<evidence type="ECO:0000313" key="3">
    <source>
        <dbReference type="EMBL" id="MDI6103984.1"/>
    </source>
</evidence>
<organism evidence="3 4">
    <name type="scientific">Actinoplanes sandaracinus</name>
    <dbReference type="NCBI Taxonomy" id="3045177"/>
    <lineage>
        <taxon>Bacteria</taxon>
        <taxon>Bacillati</taxon>
        <taxon>Actinomycetota</taxon>
        <taxon>Actinomycetes</taxon>
        <taxon>Micromonosporales</taxon>
        <taxon>Micromonosporaceae</taxon>
        <taxon>Actinoplanes</taxon>
    </lineage>
</organism>
<name>A0ABT6WWB3_9ACTN</name>
<keyword evidence="2" id="KW-1133">Transmembrane helix</keyword>
<evidence type="ECO:0000256" key="1">
    <source>
        <dbReference type="SAM" id="MobiDB-lite"/>
    </source>
</evidence>
<keyword evidence="4" id="KW-1185">Reference proteome</keyword>
<proteinExistence type="predicted"/>
<protein>
    <recommendedName>
        <fullName evidence="5">DUF5671 domain-containing protein</fullName>
    </recommendedName>
</protein>
<gene>
    <name evidence="3" type="ORF">QLQ12_35880</name>
</gene>
<feature type="transmembrane region" description="Helical" evidence="2">
    <location>
        <begin position="224"/>
        <end position="244"/>
    </location>
</feature>
<evidence type="ECO:0008006" key="5">
    <source>
        <dbReference type="Google" id="ProtNLM"/>
    </source>
</evidence>
<dbReference type="RefSeq" id="WP_282765236.1">
    <property type="nucleotide sequence ID" value="NZ_JASCTH010000029.1"/>
</dbReference>
<feature type="transmembrane region" description="Helical" evidence="2">
    <location>
        <begin position="15"/>
        <end position="37"/>
    </location>
</feature>
<keyword evidence="2" id="KW-0812">Transmembrane</keyword>
<feature type="transmembrane region" description="Helical" evidence="2">
    <location>
        <begin position="69"/>
        <end position="88"/>
    </location>
</feature>
<feature type="compositionally biased region" description="Basic and acidic residues" evidence="1">
    <location>
        <begin position="172"/>
        <end position="199"/>
    </location>
</feature>
<feature type="region of interest" description="Disordered" evidence="1">
    <location>
        <begin position="166"/>
        <end position="212"/>
    </location>
</feature>
<dbReference type="Proteomes" id="UP001241758">
    <property type="component" value="Unassembled WGS sequence"/>
</dbReference>
<comment type="caution">
    <text evidence="3">The sequence shown here is derived from an EMBL/GenBank/DDBJ whole genome shotgun (WGS) entry which is preliminary data.</text>
</comment>
<evidence type="ECO:0000256" key="2">
    <source>
        <dbReference type="SAM" id="Phobius"/>
    </source>
</evidence>
<feature type="transmembrane region" description="Helical" evidence="2">
    <location>
        <begin position="137"/>
        <end position="157"/>
    </location>
</feature>
<evidence type="ECO:0000313" key="4">
    <source>
        <dbReference type="Proteomes" id="UP001241758"/>
    </source>
</evidence>
<accession>A0ABT6WWB3</accession>
<dbReference type="EMBL" id="JASCTH010000029">
    <property type="protein sequence ID" value="MDI6103984.1"/>
    <property type="molecule type" value="Genomic_DNA"/>
</dbReference>
<sequence>MADRAGEPEPLSGRIAAWAGAIAPISLISAVLFYFGYVSSRAQYEYFGVDVDAIGLGTQDYIMRSPQPLLVPILTLTLLGAGGLLLHLTMYRRISAALRARRQRRIRLVLRAGTCAGTLVLVTAVLLLFAYGALRDWAPYGLVVPVLMIFGTGLIGYTWRLTDQLPPADPPSDERSSASRQTDGPERQPAEEPALRAAREQPAVDGPTTGSADRAPGLRRVARFLIAAVLVAAIFWATATIAQWSGSGLARDIAARPDHLPRVILDTKERLYLRNNIVEETRLPAAEDQEFRFRYRRLRLLVIGKDRMFLVPELWSASNTTLVVPIGDTVRVQFQFQNDPP</sequence>
<reference evidence="3 4" key="1">
    <citation type="submission" date="2023-05" db="EMBL/GenBank/DDBJ databases">
        <title>Actinoplanes sp. NEAU-A12 genome sequencing.</title>
        <authorList>
            <person name="Wang Z.-S."/>
        </authorList>
    </citation>
    <scope>NUCLEOTIDE SEQUENCE [LARGE SCALE GENOMIC DNA]</scope>
    <source>
        <strain evidence="3 4">NEAU-A12</strain>
    </source>
</reference>
<feature type="transmembrane region" description="Helical" evidence="2">
    <location>
        <begin position="108"/>
        <end position="131"/>
    </location>
</feature>